<keyword evidence="6" id="KW-0479">Metal-binding</keyword>
<feature type="transmembrane region" description="Helical" evidence="7">
    <location>
        <begin position="198"/>
        <end position="215"/>
    </location>
</feature>
<dbReference type="AlphaFoldDB" id="A0A6L5XWL0"/>
<keyword evidence="5 7" id="KW-0472">Membrane</keyword>
<feature type="binding site" evidence="6">
    <location>
        <position position="226"/>
    </location>
    <ligand>
        <name>Mg(2+)</name>
        <dbReference type="ChEBI" id="CHEBI:18420"/>
    </ligand>
</feature>
<dbReference type="GO" id="GO:0071555">
    <property type="term" value="P:cell wall organization"/>
    <property type="evidence" value="ECO:0007669"/>
    <property type="project" value="TreeGrafter"/>
</dbReference>
<dbReference type="Proteomes" id="UP000482209">
    <property type="component" value="Unassembled WGS sequence"/>
</dbReference>
<dbReference type="GO" id="GO:0046872">
    <property type="term" value="F:metal ion binding"/>
    <property type="evidence" value="ECO:0007669"/>
    <property type="project" value="UniProtKB-KW"/>
</dbReference>
<keyword evidence="9" id="KW-1185">Reference proteome</keyword>
<feature type="transmembrane region" description="Helical" evidence="7">
    <location>
        <begin position="300"/>
        <end position="318"/>
    </location>
</feature>
<organism evidence="8 9">
    <name type="scientific">Velocimicrobium porci</name>
    <dbReference type="NCBI Taxonomy" id="2606634"/>
    <lineage>
        <taxon>Bacteria</taxon>
        <taxon>Bacillati</taxon>
        <taxon>Bacillota</taxon>
        <taxon>Clostridia</taxon>
        <taxon>Lachnospirales</taxon>
        <taxon>Lachnospiraceae</taxon>
        <taxon>Velocimicrobium</taxon>
    </lineage>
</organism>
<accession>A0A6L5XWL0</accession>
<dbReference type="PROSITE" id="PS01348">
    <property type="entry name" value="MRAY_2"/>
    <property type="match status" value="1"/>
</dbReference>
<feature type="transmembrane region" description="Helical" evidence="7">
    <location>
        <begin position="81"/>
        <end position="97"/>
    </location>
</feature>
<feature type="transmembrane region" description="Helical" evidence="7">
    <location>
        <begin position="247"/>
        <end position="269"/>
    </location>
</feature>
<dbReference type="PANTHER" id="PTHR22926:SF5">
    <property type="entry name" value="PHOSPHO-N-ACETYLMURAMOYL-PENTAPEPTIDE-TRANSFERASE HOMOLOG"/>
    <property type="match status" value="1"/>
</dbReference>
<keyword evidence="4 7" id="KW-1133">Transmembrane helix</keyword>
<evidence type="ECO:0000313" key="9">
    <source>
        <dbReference type="Proteomes" id="UP000482209"/>
    </source>
</evidence>
<dbReference type="GO" id="GO:0044038">
    <property type="term" value="P:cell wall macromolecule biosynthetic process"/>
    <property type="evidence" value="ECO:0007669"/>
    <property type="project" value="TreeGrafter"/>
</dbReference>
<keyword evidence="3 7" id="KW-0812">Transmembrane</keyword>
<comment type="subcellular location">
    <subcellularLocation>
        <location evidence="1">Membrane</location>
        <topology evidence="1">Multi-pass membrane protein</topology>
    </subcellularLocation>
</comment>
<keyword evidence="6" id="KW-0460">Magnesium</keyword>
<evidence type="ECO:0000256" key="5">
    <source>
        <dbReference type="ARBA" id="ARBA00023136"/>
    </source>
</evidence>
<evidence type="ECO:0000256" key="4">
    <source>
        <dbReference type="ARBA" id="ARBA00022989"/>
    </source>
</evidence>
<keyword evidence="2 8" id="KW-0808">Transferase</keyword>
<reference evidence="8 9" key="1">
    <citation type="submission" date="2019-08" db="EMBL/GenBank/DDBJ databases">
        <title>In-depth cultivation of the pig gut microbiome towards novel bacterial diversity and tailored functional studies.</title>
        <authorList>
            <person name="Wylensek D."/>
            <person name="Hitch T.C.A."/>
            <person name="Clavel T."/>
        </authorList>
    </citation>
    <scope>NUCLEOTIDE SEQUENCE [LARGE SCALE GENOMIC DNA]</scope>
    <source>
        <strain evidence="8 9">WCA-693-APC-MOT-I</strain>
    </source>
</reference>
<dbReference type="EMBL" id="VUMT01000005">
    <property type="protein sequence ID" value="MSS63216.1"/>
    <property type="molecule type" value="Genomic_DNA"/>
</dbReference>
<evidence type="ECO:0000256" key="6">
    <source>
        <dbReference type="PIRSR" id="PIRSR600715-1"/>
    </source>
</evidence>
<feature type="transmembrane region" description="Helical" evidence="7">
    <location>
        <begin position="144"/>
        <end position="161"/>
    </location>
</feature>
<evidence type="ECO:0000256" key="7">
    <source>
        <dbReference type="SAM" id="Phobius"/>
    </source>
</evidence>
<name>A0A6L5XWL0_9FIRM</name>
<protein>
    <submittedName>
        <fullName evidence="8">Phospho-N-acetylmuramoyl-pentapeptide-transferase</fullName>
    </submittedName>
</protein>
<dbReference type="RefSeq" id="WP_154518103.1">
    <property type="nucleotide sequence ID" value="NZ_VUMT01000005.1"/>
</dbReference>
<sequence>MIQYMCNGMEMKLLAFGGVFFAFLLTCIFLKTMSGFLPKDLGRDFAHDGKKSAGKPRGAGFIFILVFAVSTILFGKMGNEVIIYVILTLAAMLTGFLDDCARTPWGELKKGLLDFAIAIMVAITFLNFNSSTIYLIFTKSEVTLNPILFGVLAVILVWVSINVTNCSDGVDGLSGTITVITLSSIYAFDTIRKIDSDFRFIILLFIVCILGYLWFNATPSKMMMGDAGSRAMGLFISIAILKTNSPFLYLLFALVLIIDGGLGLIKVSLLRFLKIRILTNVRTPIHDHVRKVKGWSNTQTVFRFAIIQIMISMAVLFLV</sequence>
<dbReference type="GO" id="GO:0016780">
    <property type="term" value="F:phosphotransferase activity, for other substituted phosphate groups"/>
    <property type="evidence" value="ECO:0007669"/>
    <property type="project" value="InterPro"/>
</dbReference>
<dbReference type="InterPro" id="IPR000715">
    <property type="entry name" value="Glycosyl_transferase_4"/>
</dbReference>
<evidence type="ECO:0000313" key="8">
    <source>
        <dbReference type="EMBL" id="MSS63216.1"/>
    </source>
</evidence>
<evidence type="ECO:0000256" key="1">
    <source>
        <dbReference type="ARBA" id="ARBA00004141"/>
    </source>
</evidence>
<evidence type="ECO:0000256" key="2">
    <source>
        <dbReference type="ARBA" id="ARBA00022679"/>
    </source>
</evidence>
<evidence type="ECO:0000256" key="3">
    <source>
        <dbReference type="ARBA" id="ARBA00022692"/>
    </source>
</evidence>
<feature type="transmembrane region" description="Helical" evidence="7">
    <location>
        <begin position="173"/>
        <end position="191"/>
    </location>
</feature>
<comment type="cofactor">
    <cofactor evidence="6">
        <name>Mg(2+)</name>
        <dbReference type="ChEBI" id="CHEBI:18420"/>
    </cofactor>
</comment>
<feature type="transmembrane region" description="Helical" evidence="7">
    <location>
        <begin position="57"/>
        <end position="74"/>
    </location>
</feature>
<feature type="transmembrane region" description="Helical" evidence="7">
    <location>
        <begin position="117"/>
        <end position="137"/>
    </location>
</feature>
<proteinExistence type="predicted"/>
<feature type="binding site" evidence="6">
    <location>
        <position position="165"/>
    </location>
    <ligand>
        <name>Mg(2+)</name>
        <dbReference type="ChEBI" id="CHEBI:18420"/>
    </ligand>
</feature>
<dbReference type="PANTHER" id="PTHR22926">
    <property type="entry name" value="PHOSPHO-N-ACETYLMURAMOYL-PENTAPEPTIDE-TRANSFERASE"/>
    <property type="match status" value="1"/>
</dbReference>
<gene>
    <name evidence="8" type="ORF">FYJ58_04895</name>
</gene>
<comment type="caution">
    <text evidence="8">The sequence shown here is derived from an EMBL/GenBank/DDBJ whole genome shotgun (WGS) entry which is preliminary data.</text>
</comment>
<dbReference type="Pfam" id="PF00953">
    <property type="entry name" value="Glycos_transf_4"/>
    <property type="match status" value="1"/>
</dbReference>
<dbReference type="InterPro" id="IPR018480">
    <property type="entry name" value="PNAcMuramoyl-5peptid_Trfase_CS"/>
</dbReference>
<feature type="transmembrane region" description="Helical" evidence="7">
    <location>
        <begin position="12"/>
        <end position="37"/>
    </location>
</feature>
<dbReference type="GO" id="GO:0005886">
    <property type="term" value="C:plasma membrane"/>
    <property type="evidence" value="ECO:0007669"/>
    <property type="project" value="TreeGrafter"/>
</dbReference>